<evidence type="ECO:0000313" key="2">
    <source>
        <dbReference type="Proteomes" id="UP000251993"/>
    </source>
</evidence>
<sequence>MLTYPLELIHCEHGCAVKTTVGKDTFFERNERRITKSMRIYLLLALLTLSFVRSYAQQLVDLCATPAAQSGFTIVGPSVGCTPFEVKVEKTVGENYTYVYDYKGGTIPQSIARGDTTKATTFKYAKPGTYKILQYGSNGAGAITCKTVEVLPPPNYTAKACSNRKIQVTIADDSTTKRYESFTIDWGDGKENVSKAGIYTHSYNSATNVATVFVTGSFGGQSLGCSISVAPIVLNSTDLSTTSIRKVTLNNDGSVAVLIKAPVGTTTAVQVSQNNGTFTGLPGQITLTRDTATITIKDVNALKDTYCFRLNTNDGCANNAALTSNVVCATPLEVKAENRQNVAAWKEYPNAADFQSYRITRNLVSLGGASVRTNTTQTDANVTCGEQYCYQVTVRLAGGAESVSPSVCVKAISTEFPSVVQNAFVTVEDEGKINIFATPPASGATPAKFKTIFFRTENGSGDFKEIASLDNALSYVDNAVNSNQQSYCYRIAYENSCGNRSQPSEPLCSIYLSSKSGSTVDWTPETPFLVPVNRYQLEILDEQGNPYDQVPVGVNTSYSPNVSDQQLFRYRILGFAQGGGGNSYSNYYVFKKNALLFIPDAFSPNGDNVNDIFAPKGQFVDKSRMIVYNRWGQVLFETSNALEGWDGTINGQPAVEGTYVFRIEITDSLGANFVKTGTVLLAR</sequence>
<organism evidence="1 2">
    <name type="scientific">Runella rosea</name>
    <dbReference type="NCBI Taxonomy" id="2259595"/>
    <lineage>
        <taxon>Bacteria</taxon>
        <taxon>Pseudomonadati</taxon>
        <taxon>Bacteroidota</taxon>
        <taxon>Cytophagia</taxon>
        <taxon>Cytophagales</taxon>
        <taxon>Spirosomataceae</taxon>
        <taxon>Runella</taxon>
    </lineage>
</organism>
<accession>A0A344TM62</accession>
<dbReference type="EMBL" id="CP030850">
    <property type="protein sequence ID" value="AXE19733.1"/>
    <property type="molecule type" value="Genomic_DNA"/>
</dbReference>
<protein>
    <recommendedName>
        <fullName evidence="3">Gliding motility-associated C-terminal domain-containing protein</fullName>
    </recommendedName>
</protein>
<name>A0A344TM62_9BACT</name>
<dbReference type="Pfam" id="PF13585">
    <property type="entry name" value="CHU_C"/>
    <property type="match status" value="1"/>
</dbReference>
<dbReference type="Proteomes" id="UP000251993">
    <property type="component" value="Chromosome"/>
</dbReference>
<gene>
    <name evidence="1" type="ORF">DR864_19310</name>
</gene>
<dbReference type="Gene3D" id="2.60.40.10">
    <property type="entry name" value="Immunoglobulins"/>
    <property type="match status" value="1"/>
</dbReference>
<dbReference type="InterPro" id="IPR035986">
    <property type="entry name" value="PKD_dom_sf"/>
</dbReference>
<reference evidence="1 2" key="1">
    <citation type="submission" date="2018-07" db="EMBL/GenBank/DDBJ databases">
        <title>Genome sequencing of Runella.</title>
        <authorList>
            <person name="Baek M.-G."/>
            <person name="Yi H."/>
        </authorList>
    </citation>
    <scope>NUCLEOTIDE SEQUENCE [LARGE SCALE GENOMIC DNA]</scope>
    <source>
        <strain evidence="1 2">HYN0085</strain>
    </source>
</reference>
<dbReference type="NCBIfam" id="TIGR04131">
    <property type="entry name" value="Bac_Flav_CTERM"/>
    <property type="match status" value="1"/>
</dbReference>
<keyword evidence="2" id="KW-1185">Reference proteome</keyword>
<dbReference type="SUPFAM" id="SSF49299">
    <property type="entry name" value="PKD domain"/>
    <property type="match status" value="1"/>
</dbReference>
<proteinExistence type="predicted"/>
<dbReference type="KEGG" id="run:DR864_19310"/>
<dbReference type="InterPro" id="IPR013783">
    <property type="entry name" value="Ig-like_fold"/>
</dbReference>
<evidence type="ECO:0000313" key="1">
    <source>
        <dbReference type="EMBL" id="AXE19733.1"/>
    </source>
</evidence>
<dbReference type="AlphaFoldDB" id="A0A344TM62"/>
<dbReference type="OrthoDB" id="631648at2"/>
<evidence type="ECO:0008006" key="3">
    <source>
        <dbReference type="Google" id="ProtNLM"/>
    </source>
</evidence>
<dbReference type="InterPro" id="IPR026341">
    <property type="entry name" value="T9SS_type_B"/>
</dbReference>